<dbReference type="Pfam" id="PF00561">
    <property type="entry name" value="Abhydrolase_1"/>
    <property type="match status" value="1"/>
</dbReference>
<keyword evidence="1 3" id="KW-0378">Hydrolase</keyword>
<dbReference type="Gene3D" id="3.40.50.1820">
    <property type="entry name" value="alpha/beta hydrolase"/>
    <property type="match status" value="1"/>
</dbReference>
<evidence type="ECO:0000313" key="4">
    <source>
        <dbReference type="Proteomes" id="UP001237780"/>
    </source>
</evidence>
<evidence type="ECO:0000313" key="3">
    <source>
        <dbReference type="EMBL" id="MDQ0995499.1"/>
    </source>
</evidence>
<comment type="caution">
    <text evidence="3">The sequence shown here is derived from an EMBL/GenBank/DDBJ whole genome shotgun (WGS) entry which is preliminary data.</text>
</comment>
<dbReference type="PANTHER" id="PTHR43329">
    <property type="entry name" value="EPOXIDE HYDROLASE"/>
    <property type="match status" value="1"/>
</dbReference>
<evidence type="ECO:0000256" key="1">
    <source>
        <dbReference type="ARBA" id="ARBA00022801"/>
    </source>
</evidence>
<proteinExistence type="predicted"/>
<dbReference type="InterPro" id="IPR000639">
    <property type="entry name" value="Epox_hydrolase-like"/>
</dbReference>
<feature type="domain" description="AB hydrolase-1" evidence="2">
    <location>
        <begin position="64"/>
        <end position="309"/>
    </location>
</feature>
<dbReference type="SUPFAM" id="SSF53474">
    <property type="entry name" value="alpha/beta-Hydrolases"/>
    <property type="match status" value="1"/>
</dbReference>
<dbReference type="GO" id="GO:0018785">
    <property type="term" value="F:haloacetate dehalogenase activity"/>
    <property type="evidence" value="ECO:0007669"/>
    <property type="project" value="UniProtKB-EC"/>
</dbReference>
<gene>
    <name evidence="3" type="ORF">QFZ34_000676</name>
</gene>
<name>A0ABU0S436_9HYPH</name>
<dbReference type="InterPro" id="IPR000073">
    <property type="entry name" value="AB_hydrolase_1"/>
</dbReference>
<protein>
    <submittedName>
        <fullName evidence="3">Haloacetate dehalogenase</fullName>
        <ecNumber evidence="3">3.8.1.3</ecNumber>
    </submittedName>
</protein>
<reference evidence="3 4" key="1">
    <citation type="submission" date="2023-07" db="EMBL/GenBank/DDBJ databases">
        <title>Comparative genomics of wheat-associated soil bacteria to identify genetic determinants of phenazine resistance.</title>
        <authorList>
            <person name="Mouncey N."/>
        </authorList>
    </citation>
    <scope>NUCLEOTIDE SEQUENCE [LARGE SCALE GENOMIC DNA]</scope>
    <source>
        <strain evidence="3 4">W4I11</strain>
    </source>
</reference>
<dbReference type="Proteomes" id="UP001237780">
    <property type="component" value="Unassembled WGS sequence"/>
</dbReference>
<sequence length="325" mass="35980">MARWRQAPPDSLVRTTKILCAAAREKLYYAFAGDRVGEMFEGFALDRIDVGDAVLRVRHGGSGPPLLLLHGHPRTHTTWHRVAPILAAKFTVVCPDLRGFGQSSSPPDMASHSQASKRAKADDCVRLMEALGHQRFMIAGHDRGSYTAFRCAMDHPGRVERLAILDGVPILEALERCDGLFAEKWWHWFFFAQAGKPEQAILADPIAWYGGSEEAMGSENHADFLAAITNPETVRGMLGDYRAGLAIDAHHDRIDRDSGRTVVCPTLVLWSLRDDLELLYGDVLGVWRPWAPDLRGHGIDSGHHVAEEAPERLAEALLAFFSSSE</sequence>
<keyword evidence="4" id="KW-1185">Reference proteome</keyword>
<accession>A0ABU0S436</accession>
<dbReference type="PRINTS" id="PR00412">
    <property type="entry name" value="EPOXHYDRLASE"/>
</dbReference>
<evidence type="ECO:0000259" key="2">
    <source>
        <dbReference type="Pfam" id="PF00561"/>
    </source>
</evidence>
<dbReference type="PRINTS" id="PR00111">
    <property type="entry name" value="ABHYDROLASE"/>
</dbReference>
<dbReference type="EMBL" id="JAUSZT010000002">
    <property type="protein sequence ID" value="MDQ0995499.1"/>
    <property type="molecule type" value="Genomic_DNA"/>
</dbReference>
<dbReference type="EC" id="3.8.1.3" evidence="3"/>
<organism evidence="3 4">
    <name type="scientific">Phyllobacterium ifriqiyense</name>
    <dbReference type="NCBI Taxonomy" id="314238"/>
    <lineage>
        <taxon>Bacteria</taxon>
        <taxon>Pseudomonadati</taxon>
        <taxon>Pseudomonadota</taxon>
        <taxon>Alphaproteobacteria</taxon>
        <taxon>Hyphomicrobiales</taxon>
        <taxon>Phyllobacteriaceae</taxon>
        <taxon>Phyllobacterium</taxon>
    </lineage>
</organism>
<dbReference type="InterPro" id="IPR029058">
    <property type="entry name" value="AB_hydrolase_fold"/>
</dbReference>